<reference evidence="1 2" key="1">
    <citation type="journal article" date="2023" name="ACS Omega">
        <title>Identification of the Neoaspergillic Acid Biosynthesis Gene Cluster by Establishing an In Vitro CRISPR-Ribonucleoprotein Genetic System in Aspergillus melleus.</title>
        <authorList>
            <person name="Yuan B."/>
            <person name="Grau M.F."/>
            <person name="Murata R.M."/>
            <person name="Torok T."/>
            <person name="Venkateswaran K."/>
            <person name="Stajich J.E."/>
            <person name="Wang C.C.C."/>
        </authorList>
    </citation>
    <scope>NUCLEOTIDE SEQUENCE [LARGE SCALE GENOMIC DNA]</scope>
    <source>
        <strain evidence="1 2">IMV 1140</strain>
    </source>
</reference>
<sequence>MESRDAGTSSAKPDDFPVTDLQHLELNRKETTAQDGSIQSPSQQYSVLSEREKIFTIVLCSAVNFLSPVSSNMYYPALGPLARDMNVSKSTMNLTITVFKIVQGIAPLLTATIADQNGRRPIVLICLLFFFGSNIGLALQTHFAGLMVLRGVQSLGSSSGSVVANAAVADLVTRAERGKYMFYSSLGMTIGPAVGPILGGVIIQFLGWRSSFWFLTIVSGVIVLIMAMFLRETCRAVTGNGSIPPQRWNKSILQMIKGGNGPTPNYATRTVFKRRPSLIDVLKIVMHRHIGILVLCSTVRFSGSIAILSTLPALLEQKYHYNTLQIGLCYIPFAVGGIVTRWTVGTVTDWNYRRHAQRNDVEVRPNEQQELQCVPIEKARLQITIPLMYLSSCSVLAYGWTMNYNVHIAAPLIILFLLGNTDAGVTNTLKMLVMDLHTSRPATATAAMNGFKNLIGAGAIAAALPLINVIGMGWVGTIISLLWLLVTPALWILYFKGHGWRKRQQVQVYD</sequence>
<accession>A0ACC3B077</accession>
<dbReference type="EMBL" id="JAOPJF010000038">
    <property type="protein sequence ID" value="KAK1143587.1"/>
    <property type="molecule type" value="Genomic_DNA"/>
</dbReference>
<dbReference type="Proteomes" id="UP001177260">
    <property type="component" value="Unassembled WGS sequence"/>
</dbReference>
<evidence type="ECO:0000313" key="1">
    <source>
        <dbReference type="EMBL" id="KAK1143587.1"/>
    </source>
</evidence>
<comment type="caution">
    <text evidence="1">The sequence shown here is derived from an EMBL/GenBank/DDBJ whole genome shotgun (WGS) entry which is preliminary data.</text>
</comment>
<proteinExistence type="predicted"/>
<keyword evidence="2" id="KW-1185">Reference proteome</keyword>
<evidence type="ECO:0000313" key="2">
    <source>
        <dbReference type="Proteomes" id="UP001177260"/>
    </source>
</evidence>
<gene>
    <name evidence="1" type="ORF">N8T08_006197</name>
</gene>
<organism evidence="1 2">
    <name type="scientific">Aspergillus melleus</name>
    <dbReference type="NCBI Taxonomy" id="138277"/>
    <lineage>
        <taxon>Eukaryota</taxon>
        <taxon>Fungi</taxon>
        <taxon>Dikarya</taxon>
        <taxon>Ascomycota</taxon>
        <taxon>Pezizomycotina</taxon>
        <taxon>Eurotiomycetes</taxon>
        <taxon>Eurotiomycetidae</taxon>
        <taxon>Eurotiales</taxon>
        <taxon>Aspergillaceae</taxon>
        <taxon>Aspergillus</taxon>
        <taxon>Aspergillus subgen. Circumdati</taxon>
    </lineage>
</organism>
<protein>
    <submittedName>
        <fullName evidence="1">Uncharacterized protein</fullName>
    </submittedName>
</protein>
<name>A0ACC3B077_9EURO</name>